<dbReference type="PANTHER" id="PTHR47271">
    <property type="entry name" value="ARGININE DEIMINASE"/>
    <property type="match status" value="1"/>
</dbReference>
<reference evidence="1" key="1">
    <citation type="submission" date="2020-05" db="EMBL/GenBank/DDBJ databases">
        <authorList>
            <person name="Chiriac C."/>
            <person name="Salcher M."/>
            <person name="Ghai R."/>
            <person name="Kavagutti S V."/>
        </authorList>
    </citation>
    <scope>NUCLEOTIDE SEQUENCE</scope>
</reference>
<name>A0A6J7QCR9_9ZZZZ</name>
<dbReference type="SUPFAM" id="SSF55909">
    <property type="entry name" value="Pentein"/>
    <property type="match status" value="1"/>
</dbReference>
<dbReference type="AlphaFoldDB" id="A0A6J7QCR9"/>
<sequence length="281" mass="30344">MTDYGVRSMVAPLTRVAVRAPSLRGDYAAAHWVTPVDGDLLLQQHREFVDLLRKLNCEVEELAPVDDMPDACFTYDPAFVIPSGVIELRGAKVVRAGEPPLLAAELHALGVPVVGKLTGAATADGGDLCWLDENTLGIGRSYRTNALAVEQLRPLLDTDGIEVEVFDLPHDQGPDYCLHLLSLISPVRADLAMVYERLAPVALIQALQRRGIEILSLPEEDYLSLGCNLLAVAPGVVVMATGNDATATLLRQHGVEVHLYEASEINKGEGGPTCLTRPIKR</sequence>
<evidence type="ECO:0000313" key="1">
    <source>
        <dbReference type="EMBL" id="CAB5015438.1"/>
    </source>
</evidence>
<dbReference type="GO" id="GO:0019546">
    <property type="term" value="P:L-arginine deiminase pathway"/>
    <property type="evidence" value="ECO:0007669"/>
    <property type="project" value="TreeGrafter"/>
</dbReference>
<accession>A0A6J7QCR9</accession>
<organism evidence="1">
    <name type="scientific">freshwater metagenome</name>
    <dbReference type="NCBI Taxonomy" id="449393"/>
    <lineage>
        <taxon>unclassified sequences</taxon>
        <taxon>metagenomes</taxon>
        <taxon>ecological metagenomes</taxon>
    </lineage>
</organism>
<protein>
    <submittedName>
        <fullName evidence="1">Unannotated protein</fullName>
    </submittedName>
</protein>
<dbReference type="EMBL" id="CAFBPA010000221">
    <property type="protein sequence ID" value="CAB5015438.1"/>
    <property type="molecule type" value="Genomic_DNA"/>
</dbReference>
<dbReference type="Gene3D" id="3.75.10.10">
    <property type="entry name" value="L-arginine/glycine Amidinotransferase, Chain A"/>
    <property type="match status" value="1"/>
</dbReference>
<dbReference type="GO" id="GO:0016990">
    <property type="term" value="F:arginine deiminase activity"/>
    <property type="evidence" value="ECO:0007669"/>
    <property type="project" value="TreeGrafter"/>
</dbReference>
<proteinExistence type="predicted"/>
<gene>
    <name evidence="1" type="ORF">UFOPK4043_01287</name>
</gene>
<dbReference type="PANTHER" id="PTHR47271:SF2">
    <property type="entry name" value="ARGININE DEIMINASE"/>
    <property type="match status" value="1"/>
</dbReference>
<dbReference type="Pfam" id="PF02274">
    <property type="entry name" value="ADI"/>
    <property type="match status" value="1"/>
</dbReference>